<feature type="compositionally biased region" description="Low complexity" evidence="11">
    <location>
        <begin position="9"/>
        <end position="20"/>
    </location>
</feature>
<dbReference type="PANTHER" id="PTHR43790">
    <property type="entry name" value="CARBOHYDRATE TRANSPORT ATP-BINDING PROTEIN MG119-RELATED"/>
    <property type="match status" value="1"/>
</dbReference>
<organism evidence="13 14">
    <name type="scientific">Paraburkholderia fungorum</name>
    <dbReference type="NCBI Taxonomy" id="134537"/>
    <lineage>
        <taxon>Bacteria</taxon>
        <taxon>Pseudomonadati</taxon>
        <taxon>Pseudomonadota</taxon>
        <taxon>Betaproteobacteria</taxon>
        <taxon>Burkholderiales</taxon>
        <taxon>Burkholderiaceae</taxon>
        <taxon>Paraburkholderia</taxon>
    </lineage>
</organism>
<dbReference type="CDD" id="cd03216">
    <property type="entry name" value="ABC_Carb_Monos_I"/>
    <property type="match status" value="1"/>
</dbReference>
<keyword evidence="6" id="KW-0677">Repeat</keyword>
<feature type="region of interest" description="Disordered" evidence="11">
    <location>
        <begin position="1"/>
        <end position="25"/>
    </location>
</feature>
<evidence type="ECO:0000256" key="11">
    <source>
        <dbReference type="SAM" id="MobiDB-lite"/>
    </source>
</evidence>
<dbReference type="InterPro" id="IPR027417">
    <property type="entry name" value="P-loop_NTPase"/>
</dbReference>
<evidence type="ECO:0000256" key="5">
    <source>
        <dbReference type="ARBA" id="ARBA00022597"/>
    </source>
</evidence>
<keyword evidence="10" id="KW-0472">Membrane</keyword>
<evidence type="ECO:0000256" key="8">
    <source>
        <dbReference type="ARBA" id="ARBA00022840"/>
    </source>
</evidence>
<dbReference type="InterPro" id="IPR017871">
    <property type="entry name" value="ABC_transporter-like_CS"/>
</dbReference>
<sequence>MSVRADANRPGPGRPSSPSGVADAIPGAASLRPEAVAPLLELRGIAKSFGPVEAIKDVSLKLRRGRVHTLLGENGAGKSTLMKILAGVYQPTRGELLLDGQPVVFSRPADAQHAGVSIIYQELSLAANLSVAENIFAGHEPRRFGVVDFRELTRRTHELLVELGIPIDPAASVSKLSMAQRQLVEIAKALSRDADLVIMDEPTSSLSDRDADLLFDIVMKLKARGKAIVYISHRMDEIMRISDDISVMRDGRYIATENKTDTTIGALITLMVGREMSDVYPRRATPYLRGGKALLDVRGLTLDTKFNDISFDVHPGEIVGFFGLIGAGRSDVMNALFGIGRPSGEIVMDGKRLKLRSPENAISAGIAFVTEDRKHQGLVLMHSIAQNVTMASFERKGSRFGILRSRFENDETASAITQMNIKAHGPYQRVGDLSGGNQQKVVFSKWLALKPKLLILDEPTRGVDVGAKFEIYRVIRELAAAGTAIVLVSSELPEALAMSDRLVVMREKRIVKQFDTAGLTPETVMSYATGAMQS</sequence>
<dbReference type="InterPro" id="IPR050107">
    <property type="entry name" value="ABC_carbohydrate_import_ATPase"/>
</dbReference>
<feature type="domain" description="ABC transporter" evidence="12">
    <location>
        <begin position="288"/>
        <end position="532"/>
    </location>
</feature>
<dbReference type="CDD" id="cd03215">
    <property type="entry name" value="ABC_Carb_Monos_II"/>
    <property type="match status" value="1"/>
</dbReference>
<gene>
    <name evidence="13" type="ORF">SAMN05443245_7238</name>
</gene>
<dbReference type="RefSeq" id="WP_083380248.1">
    <property type="nucleotide sequence ID" value="NZ_FNKP01000003.1"/>
</dbReference>
<dbReference type="GO" id="GO:0005886">
    <property type="term" value="C:plasma membrane"/>
    <property type="evidence" value="ECO:0007669"/>
    <property type="project" value="UniProtKB-SubCell"/>
</dbReference>
<keyword evidence="7" id="KW-0547">Nucleotide-binding</keyword>
<dbReference type="Proteomes" id="UP000183487">
    <property type="component" value="Unassembled WGS sequence"/>
</dbReference>
<evidence type="ECO:0000256" key="3">
    <source>
        <dbReference type="ARBA" id="ARBA00022475"/>
    </source>
</evidence>
<keyword evidence="3" id="KW-1003">Cell membrane</keyword>
<dbReference type="GO" id="GO:0005524">
    <property type="term" value="F:ATP binding"/>
    <property type="evidence" value="ECO:0007669"/>
    <property type="project" value="UniProtKB-KW"/>
</dbReference>
<evidence type="ECO:0000259" key="12">
    <source>
        <dbReference type="PROSITE" id="PS50893"/>
    </source>
</evidence>
<evidence type="ECO:0000256" key="1">
    <source>
        <dbReference type="ARBA" id="ARBA00004202"/>
    </source>
</evidence>
<accession>A0A1H1JRG6</accession>
<protein>
    <submittedName>
        <fullName evidence="13">Monosaccharide ABC transporter ATP-binding protein, CUT2 family</fullName>
    </submittedName>
</protein>
<keyword evidence="9" id="KW-1278">Translocase</keyword>
<dbReference type="FunFam" id="3.40.50.300:FF:000127">
    <property type="entry name" value="Ribose import ATP-binding protein RbsA"/>
    <property type="match status" value="1"/>
</dbReference>
<dbReference type="SMART" id="SM00382">
    <property type="entry name" value="AAA"/>
    <property type="match status" value="2"/>
</dbReference>
<dbReference type="Pfam" id="PF00005">
    <property type="entry name" value="ABC_tran"/>
    <property type="match status" value="2"/>
</dbReference>
<reference evidence="14" key="1">
    <citation type="submission" date="2016-10" db="EMBL/GenBank/DDBJ databases">
        <authorList>
            <person name="Varghese N."/>
        </authorList>
    </citation>
    <scope>NUCLEOTIDE SEQUENCE [LARGE SCALE GENOMIC DNA]</scope>
    <source>
        <strain evidence="14">GAS106B</strain>
    </source>
</reference>
<dbReference type="OrthoDB" id="9776369at2"/>
<keyword evidence="2" id="KW-0813">Transport</keyword>
<comment type="subcellular location">
    <subcellularLocation>
        <location evidence="1">Cell membrane</location>
        <topology evidence="1">Peripheral membrane protein</topology>
    </subcellularLocation>
</comment>
<evidence type="ECO:0000256" key="6">
    <source>
        <dbReference type="ARBA" id="ARBA00022737"/>
    </source>
</evidence>
<evidence type="ECO:0000256" key="9">
    <source>
        <dbReference type="ARBA" id="ARBA00022967"/>
    </source>
</evidence>
<proteinExistence type="predicted"/>
<evidence type="ECO:0000256" key="2">
    <source>
        <dbReference type="ARBA" id="ARBA00022448"/>
    </source>
</evidence>
<dbReference type="Gene3D" id="3.40.50.300">
    <property type="entry name" value="P-loop containing nucleotide triphosphate hydrolases"/>
    <property type="match status" value="2"/>
</dbReference>
<name>A0A1H1JRG6_9BURK</name>
<evidence type="ECO:0000256" key="7">
    <source>
        <dbReference type="ARBA" id="ARBA00022741"/>
    </source>
</evidence>
<evidence type="ECO:0000256" key="4">
    <source>
        <dbReference type="ARBA" id="ARBA00022519"/>
    </source>
</evidence>
<dbReference type="EMBL" id="FNKP01000003">
    <property type="protein sequence ID" value="SDR52614.1"/>
    <property type="molecule type" value="Genomic_DNA"/>
</dbReference>
<keyword evidence="8 13" id="KW-0067">ATP-binding</keyword>
<dbReference type="SUPFAM" id="SSF52540">
    <property type="entry name" value="P-loop containing nucleoside triphosphate hydrolases"/>
    <property type="match status" value="2"/>
</dbReference>
<dbReference type="PANTHER" id="PTHR43790:SF3">
    <property type="entry name" value="D-ALLOSE IMPORT ATP-BINDING PROTEIN ALSA-RELATED"/>
    <property type="match status" value="1"/>
</dbReference>
<keyword evidence="5" id="KW-0762">Sugar transport</keyword>
<keyword evidence="14" id="KW-1185">Reference proteome</keyword>
<dbReference type="GO" id="GO:0016887">
    <property type="term" value="F:ATP hydrolysis activity"/>
    <property type="evidence" value="ECO:0007669"/>
    <property type="project" value="InterPro"/>
</dbReference>
<feature type="domain" description="ABC transporter" evidence="12">
    <location>
        <begin position="40"/>
        <end position="275"/>
    </location>
</feature>
<evidence type="ECO:0000256" key="10">
    <source>
        <dbReference type="ARBA" id="ARBA00023136"/>
    </source>
</evidence>
<dbReference type="InterPro" id="IPR003593">
    <property type="entry name" value="AAA+_ATPase"/>
</dbReference>
<evidence type="ECO:0000313" key="13">
    <source>
        <dbReference type="EMBL" id="SDR52614.1"/>
    </source>
</evidence>
<keyword evidence="4" id="KW-0997">Cell inner membrane</keyword>
<dbReference type="PROSITE" id="PS50893">
    <property type="entry name" value="ABC_TRANSPORTER_2"/>
    <property type="match status" value="2"/>
</dbReference>
<dbReference type="PROSITE" id="PS00211">
    <property type="entry name" value="ABC_TRANSPORTER_1"/>
    <property type="match status" value="1"/>
</dbReference>
<evidence type="ECO:0000313" key="14">
    <source>
        <dbReference type="Proteomes" id="UP000183487"/>
    </source>
</evidence>
<dbReference type="AlphaFoldDB" id="A0A1H1JRG6"/>
<dbReference type="InterPro" id="IPR003439">
    <property type="entry name" value="ABC_transporter-like_ATP-bd"/>
</dbReference>